<feature type="signal peptide" evidence="2">
    <location>
        <begin position="1"/>
        <end position="18"/>
    </location>
</feature>
<feature type="region of interest" description="Disordered" evidence="1">
    <location>
        <begin position="38"/>
        <end position="69"/>
    </location>
</feature>
<reference evidence="3" key="1">
    <citation type="submission" date="2022-03" db="EMBL/GenBank/DDBJ databases">
        <title>Genomic analyses of argali, domestic sheep and their hybrids provide insights into chromosomal evolution, heterosis and genetic basis of agronomic traits.</title>
        <authorList>
            <person name="Li M."/>
        </authorList>
    </citation>
    <scope>NUCLEOTIDE SEQUENCE</scope>
    <source>
        <strain evidence="3">CAU-MHL-2022a</strain>
        <tissue evidence="3">Skin</tissue>
    </source>
</reference>
<proteinExistence type="predicted"/>
<evidence type="ECO:0000313" key="3">
    <source>
        <dbReference type="EMBL" id="KAI4540176.1"/>
    </source>
</evidence>
<keyword evidence="4" id="KW-1185">Reference proteome</keyword>
<evidence type="ECO:0000256" key="1">
    <source>
        <dbReference type="SAM" id="MobiDB-lite"/>
    </source>
</evidence>
<dbReference type="Proteomes" id="UP001214576">
    <property type="component" value="Unassembled WGS sequence"/>
</dbReference>
<evidence type="ECO:0000313" key="4">
    <source>
        <dbReference type="Proteomes" id="UP001214576"/>
    </source>
</evidence>
<gene>
    <name evidence="3" type="ORF">MG293_009217</name>
</gene>
<feature type="compositionally biased region" description="Polar residues" evidence="1">
    <location>
        <begin position="270"/>
        <end position="279"/>
    </location>
</feature>
<feature type="chain" id="PRO_5042240399" evidence="2">
    <location>
        <begin position="19"/>
        <end position="403"/>
    </location>
</feature>
<keyword evidence="2" id="KW-0732">Signal</keyword>
<feature type="region of interest" description="Disordered" evidence="1">
    <location>
        <begin position="336"/>
        <end position="363"/>
    </location>
</feature>
<feature type="compositionally biased region" description="Basic and acidic residues" evidence="1">
    <location>
        <begin position="342"/>
        <end position="360"/>
    </location>
</feature>
<evidence type="ECO:0000256" key="2">
    <source>
        <dbReference type="SAM" id="SignalP"/>
    </source>
</evidence>
<dbReference type="AlphaFoldDB" id="A0AAD4YB82"/>
<sequence length="403" mass="44308">MVSLLLLAAVYLPLGSVSGPGAGRQGLSRFSSLVSHLGPKPCLSSQRPQRECELPERHTPDQEGTSMDRGQSDLLKKLASSCLKVSPDSSNLPTRAPRKTQRRGPVDEETAPAASLSKLSTAKEKLRYFESHPRGKKVVHKALIIKDAPLGIMSRAGLAASFPQTHPNLPGELFRECKEKRMKGSVKEVPPQKQEHSLSGRSPPDPHSGARPSSTRPEDAEHAELLCRPKRATAPPPTAQSELSEDTCSLSQATRLPKLGLEGRNEKTDLSQGAEQGSLSLLPDETGKSSWMQSKPPPTTSANTAYSFPKPELRRTKRWSFSSRYKDHWQVMESLLPSGKCPKKEARSSSHSDGENEHEVNPQGPWVEMKSAVFMTSAQNCFSGSFCWYWNKGDRQFESNSYA</sequence>
<feature type="compositionally biased region" description="Polar residues" evidence="1">
    <location>
        <begin position="240"/>
        <end position="254"/>
    </location>
</feature>
<feature type="compositionally biased region" description="Basic and acidic residues" evidence="1">
    <location>
        <begin position="48"/>
        <end position="61"/>
    </location>
</feature>
<accession>A0AAD4YB82</accession>
<name>A0AAD4YB82_OVIAM</name>
<organism evidence="3 4">
    <name type="scientific">Ovis ammon polii</name>
    <dbReference type="NCBI Taxonomy" id="230172"/>
    <lineage>
        <taxon>Eukaryota</taxon>
        <taxon>Metazoa</taxon>
        <taxon>Chordata</taxon>
        <taxon>Craniata</taxon>
        <taxon>Vertebrata</taxon>
        <taxon>Euteleostomi</taxon>
        <taxon>Mammalia</taxon>
        <taxon>Eutheria</taxon>
        <taxon>Laurasiatheria</taxon>
        <taxon>Artiodactyla</taxon>
        <taxon>Ruminantia</taxon>
        <taxon>Pecora</taxon>
        <taxon>Bovidae</taxon>
        <taxon>Caprinae</taxon>
        <taxon>Ovis</taxon>
    </lineage>
</organism>
<dbReference type="EMBL" id="JAKZEL010000009">
    <property type="protein sequence ID" value="KAI4540176.1"/>
    <property type="molecule type" value="Genomic_DNA"/>
</dbReference>
<feature type="region of interest" description="Disordered" evidence="1">
    <location>
        <begin position="84"/>
        <end position="118"/>
    </location>
</feature>
<feature type="region of interest" description="Disordered" evidence="1">
    <location>
        <begin position="181"/>
        <end position="309"/>
    </location>
</feature>
<protein>
    <submittedName>
        <fullName evidence="3">Uncharacterized protein</fullName>
    </submittedName>
</protein>
<feature type="compositionally biased region" description="Basic and acidic residues" evidence="1">
    <location>
        <begin position="216"/>
        <end position="227"/>
    </location>
</feature>
<comment type="caution">
    <text evidence="3">The sequence shown here is derived from an EMBL/GenBank/DDBJ whole genome shotgun (WGS) entry which is preliminary data.</text>
</comment>